<dbReference type="OrthoDB" id="9991479at2759"/>
<dbReference type="SUPFAM" id="SSF57625">
    <property type="entry name" value="Invertebrate chitin-binding proteins"/>
    <property type="match status" value="1"/>
</dbReference>
<evidence type="ECO:0000313" key="3">
    <source>
        <dbReference type="Proteomes" id="UP001152798"/>
    </source>
</evidence>
<dbReference type="GO" id="GO:0008061">
    <property type="term" value="F:chitin binding"/>
    <property type="evidence" value="ECO:0007669"/>
    <property type="project" value="InterPro"/>
</dbReference>
<protein>
    <recommendedName>
        <fullName evidence="1">Chitin-binding type-2 domain-containing protein</fullName>
    </recommendedName>
</protein>
<proteinExistence type="predicted"/>
<accession>A0A9P0MY14</accession>
<feature type="domain" description="Chitin-binding type-2" evidence="1">
    <location>
        <begin position="36"/>
        <end position="90"/>
    </location>
</feature>
<dbReference type="PROSITE" id="PS50940">
    <property type="entry name" value="CHIT_BIND_II"/>
    <property type="match status" value="1"/>
</dbReference>
<dbReference type="Pfam" id="PF01607">
    <property type="entry name" value="CBM_14"/>
    <property type="match status" value="1"/>
</dbReference>
<dbReference type="Proteomes" id="UP001152798">
    <property type="component" value="Unassembled WGS sequence"/>
</dbReference>
<evidence type="ECO:0000259" key="1">
    <source>
        <dbReference type="PROSITE" id="PS50940"/>
    </source>
</evidence>
<evidence type="ECO:0000313" key="2">
    <source>
        <dbReference type="EMBL" id="CAH1408401.1"/>
    </source>
</evidence>
<dbReference type="InterPro" id="IPR002557">
    <property type="entry name" value="Chitin-bd_dom"/>
</dbReference>
<keyword evidence="3" id="KW-1185">Reference proteome</keyword>
<comment type="caution">
    <text evidence="2">The sequence shown here is derived from an EMBL/GenBank/DDBJ whole genome shotgun (WGS) entry which is preliminary data.</text>
</comment>
<dbReference type="AlphaFoldDB" id="A0A9P0MY14"/>
<sequence length="97" mass="10582">MMGTPTQSAPKYSEISNSCSRVKRSVQTEQSDIEVRSQCTGRVADPQQCDAYTDCINGSPEPAVCPDGLVFSPEANGYPCLYPQEVDCTGRPAIRKY</sequence>
<dbReference type="SMART" id="SM00494">
    <property type="entry name" value="ChtBD2"/>
    <property type="match status" value="1"/>
</dbReference>
<dbReference type="EMBL" id="CAKMRH010000001">
    <property type="protein sequence ID" value="CAH1408401.1"/>
    <property type="molecule type" value="Genomic_DNA"/>
</dbReference>
<reference evidence="2" key="1">
    <citation type="submission" date="2022-01" db="EMBL/GenBank/DDBJ databases">
        <authorList>
            <person name="King R."/>
        </authorList>
    </citation>
    <scope>NUCLEOTIDE SEQUENCE</scope>
</reference>
<gene>
    <name evidence="2" type="ORF">NEZAVI_LOCUS15937</name>
</gene>
<dbReference type="Gene3D" id="2.170.140.10">
    <property type="entry name" value="Chitin binding domain"/>
    <property type="match status" value="1"/>
</dbReference>
<dbReference type="GO" id="GO:0005576">
    <property type="term" value="C:extracellular region"/>
    <property type="evidence" value="ECO:0007669"/>
    <property type="project" value="InterPro"/>
</dbReference>
<organism evidence="2 3">
    <name type="scientific">Nezara viridula</name>
    <name type="common">Southern green stink bug</name>
    <name type="synonym">Cimex viridulus</name>
    <dbReference type="NCBI Taxonomy" id="85310"/>
    <lineage>
        <taxon>Eukaryota</taxon>
        <taxon>Metazoa</taxon>
        <taxon>Ecdysozoa</taxon>
        <taxon>Arthropoda</taxon>
        <taxon>Hexapoda</taxon>
        <taxon>Insecta</taxon>
        <taxon>Pterygota</taxon>
        <taxon>Neoptera</taxon>
        <taxon>Paraneoptera</taxon>
        <taxon>Hemiptera</taxon>
        <taxon>Heteroptera</taxon>
        <taxon>Panheteroptera</taxon>
        <taxon>Pentatomomorpha</taxon>
        <taxon>Pentatomoidea</taxon>
        <taxon>Pentatomidae</taxon>
        <taxon>Pentatominae</taxon>
        <taxon>Nezara</taxon>
    </lineage>
</organism>
<dbReference type="InterPro" id="IPR036508">
    <property type="entry name" value="Chitin-bd_dom_sf"/>
</dbReference>
<name>A0A9P0MY14_NEZVI</name>